<dbReference type="OrthoDB" id="2150404at2759"/>
<dbReference type="EMBL" id="QEAM01000018">
    <property type="protein sequence ID" value="TPX50426.1"/>
    <property type="molecule type" value="Genomic_DNA"/>
</dbReference>
<dbReference type="PANTHER" id="PTHR31576">
    <property type="entry name" value="TATA BOX-BINDING PROTEIN-ASSOCIATED FACTOR RNA POLYMERASE I SUBUNIT B"/>
    <property type="match status" value="1"/>
</dbReference>
<evidence type="ECO:0000259" key="13">
    <source>
        <dbReference type="Pfam" id="PF20645"/>
    </source>
</evidence>
<dbReference type="Pfam" id="PF20644">
    <property type="entry name" value="Rrn7_cyclin_N"/>
    <property type="match status" value="2"/>
</dbReference>
<feature type="compositionally biased region" description="Basic residues" evidence="10">
    <location>
        <begin position="59"/>
        <end position="79"/>
    </location>
</feature>
<keyword evidence="5" id="KW-0862">Zinc</keyword>
<dbReference type="PANTHER" id="PTHR31576:SF2">
    <property type="entry name" value="TATA BOX-BINDING PROTEIN-ASSOCIATED FACTOR RNA POLYMERASE I SUBUNIT B"/>
    <property type="match status" value="1"/>
</dbReference>
<dbReference type="InterPro" id="IPR033599">
    <property type="entry name" value="TAF1B/Rrn7"/>
</dbReference>
<evidence type="ECO:0000259" key="12">
    <source>
        <dbReference type="Pfam" id="PF20644"/>
    </source>
</evidence>
<comment type="caution">
    <text evidence="14">The sequence shown here is derived from an EMBL/GenBank/DDBJ whole genome shotgun (WGS) entry which is preliminary data.</text>
</comment>
<evidence type="ECO:0000256" key="8">
    <source>
        <dbReference type="ARBA" id="ARBA00023163"/>
    </source>
</evidence>
<evidence type="ECO:0000256" key="1">
    <source>
        <dbReference type="ARBA" id="ARBA00004604"/>
    </source>
</evidence>
<evidence type="ECO:0000259" key="11">
    <source>
        <dbReference type="Pfam" id="PF11781"/>
    </source>
</evidence>
<evidence type="ECO:0000256" key="9">
    <source>
        <dbReference type="ARBA" id="ARBA00023242"/>
    </source>
</evidence>
<evidence type="ECO:0000313" key="15">
    <source>
        <dbReference type="Proteomes" id="UP000320475"/>
    </source>
</evidence>
<evidence type="ECO:0000313" key="14">
    <source>
        <dbReference type="EMBL" id="TPX50426.1"/>
    </source>
</evidence>
<name>A0A507DFW1_9FUNG</name>
<evidence type="ECO:0000256" key="5">
    <source>
        <dbReference type="ARBA" id="ARBA00022833"/>
    </source>
</evidence>
<dbReference type="InterPro" id="IPR048540">
    <property type="entry name" value="Rrn7_cyclin_N"/>
</dbReference>
<dbReference type="Pfam" id="PF11781">
    <property type="entry name" value="Zn_ribbon_RRN7"/>
    <property type="match status" value="1"/>
</dbReference>
<evidence type="ECO:0000256" key="7">
    <source>
        <dbReference type="ARBA" id="ARBA00023125"/>
    </source>
</evidence>
<feature type="domain" description="Rrn7/TAF1B C-terminal cyclin" evidence="13">
    <location>
        <begin position="413"/>
        <end position="504"/>
    </location>
</feature>
<dbReference type="VEuPathDB" id="FungiDB:SeMB42_g04170"/>
<feature type="domain" description="Rrn7/TAF1B N-terminal cyclin" evidence="12">
    <location>
        <begin position="96"/>
        <end position="172"/>
    </location>
</feature>
<dbReference type="Pfam" id="PF20645">
    <property type="entry name" value="Rrn7_cyclin_C"/>
    <property type="match status" value="1"/>
</dbReference>
<evidence type="ECO:0000256" key="3">
    <source>
        <dbReference type="ARBA" id="ARBA00022723"/>
    </source>
</evidence>
<proteinExistence type="inferred from homology"/>
<feature type="domain" description="Rrn7/TAF1B N-terminal cyclin" evidence="12">
    <location>
        <begin position="336"/>
        <end position="389"/>
    </location>
</feature>
<feature type="region of interest" description="Disordered" evidence="10">
    <location>
        <begin position="44"/>
        <end position="79"/>
    </location>
</feature>
<evidence type="ECO:0000256" key="10">
    <source>
        <dbReference type="SAM" id="MobiDB-lite"/>
    </source>
</evidence>
<evidence type="ECO:0000256" key="2">
    <source>
        <dbReference type="ARBA" id="ARBA00006899"/>
    </source>
</evidence>
<keyword evidence="4" id="KW-0863">Zinc-finger</keyword>
<accession>A0A507DFW1</accession>
<keyword evidence="9" id="KW-0539">Nucleus</keyword>
<keyword evidence="8" id="KW-0804">Transcription</keyword>
<feature type="compositionally biased region" description="Acidic residues" evidence="10">
    <location>
        <begin position="166"/>
        <end position="177"/>
    </location>
</feature>
<comment type="subcellular location">
    <subcellularLocation>
        <location evidence="1">Nucleus</location>
        <location evidence="1">Nucleolus</location>
    </subcellularLocation>
</comment>
<keyword evidence="7" id="KW-0238">DNA-binding</keyword>
<reference evidence="14 15" key="1">
    <citation type="journal article" date="2019" name="Sci. Rep.">
        <title>Comparative genomics of chytrid fungi reveal insights into the obligate biotrophic and pathogenic lifestyle of Synchytrium endobioticum.</title>
        <authorList>
            <person name="van de Vossenberg B.T.L.H."/>
            <person name="Warris S."/>
            <person name="Nguyen H.D.T."/>
            <person name="van Gent-Pelzer M.P.E."/>
            <person name="Joly D.L."/>
            <person name="van de Geest H.C."/>
            <person name="Bonants P.J.M."/>
            <person name="Smith D.S."/>
            <person name="Levesque C.A."/>
            <person name="van der Lee T.A.J."/>
        </authorList>
    </citation>
    <scope>NUCLEOTIDE SEQUENCE [LARGE SCALE GENOMIC DNA]</scope>
    <source>
        <strain evidence="14 15">LEV6574</strain>
    </source>
</reference>
<organism evidence="14 15">
    <name type="scientific">Synchytrium endobioticum</name>
    <dbReference type="NCBI Taxonomy" id="286115"/>
    <lineage>
        <taxon>Eukaryota</taxon>
        <taxon>Fungi</taxon>
        <taxon>Fungi incertae sedis</taxon>
        <taxon>Chytridiomycota</taxon>
        <taxon>Chytridiomycota incertae sedis</taxon>
        <taxon>Chytridiomycetes</taxon>
        <taxon>Synchytriales</taxon>
        <taxon>Synchytriaceae</taxon>
        <taxon>Synchytrium</taxon>
    </lineage>
</organism>
<evidence type="ECO:0008006" key="16">
    <source>
        <dbReference type="Google" id="ProtNLM"/>
    </source>
</evidence>
<dbReference type="InterPro" id="IPR048538">
    <property type="entry name" value="Rrn7_cyclin_C"/>
</dbReference>
<dbReference type="GO" id="GO:0070860">
    <property type="term" value="C:RNA polymerase I core factor complex"/>
    <property type="evidence" value="ECO:0007669"/>
    <property type="project" value="InterPro"/>
</dbReference>
<feature type="region of interest" description="Disordered" evidence="10">
    <location>
        <begin position="149"/>
        <end position="334"/>
    </location>
</feature>
<feature type="domain" description="RRN7-type" evidence="11">
    <location>
        <begin position="13"/>
        <end position="40"/>
    </location>
</feature>
<feature type="compositionally biased region" description="Low complexity" evidence="10">
    <location>
        <begin position="149"/>
        <end position="165"/>
    </location>
</feature>
<protein>
    <recommendedName>
        <fullName evidence="16">RRN7-type domain-containing protein</fullName>
    </recommendedName>
</protein>
<sequence>MKDPSKKRGKKRKLPPCTVCSSTRYHRDDIGFYVCEYGHQSQSYQEEQSEGEGMAISGRRIKQKRKKRRKKRRRRKVVVRQRGHGVPVATFLEAAQYILREQTKALIKVAHLPKEVEKTVQDLWLMHISILWLPDILYLDTAEVTSGAETSATEASGAQTSATETSEAESSEAESSEDGTTAIGDDTIPVGDETTPVGDGSSKDQTDTTAGIDPSGSIYGDRLPPTLPMDVDDPNENDTSLPELPSTLRMNSDDENDAYVPKLPATLRMNSDDDNDGTGSSPDGKVRKEKPSNDSAGIYPDKYSGMEESGNEKAPSLPDDTSDEGERPDQSGGSWDNSFMNAWNLGVLHRLALLYLGCFALKLPIFPSDILKWCGNGSIPYWAVETLLPPYLSTQLPSFAKALSPKYVPALFEFESAITKCIKRFRRHNKNLQWPDVNNPMFLLRLVKELSLPVELYVTASRIMQLGHTFDQIDKGKHIFMTVACPLIISIKLLYDLNDGSKESEMFVERLMHEIEDSKPIWIWTVADLDGHFHGMRKWYAQWAISAEYTAPSLALPPYMKSLKDELSLDSPISVESTPVTMATRPLRSSLLPNPDPAEDSTTVEPHTRYARYRVSDREGYLPIYLCVLIRRLSMLVGGDERSMLRMLNYYENALEKDVRLSVAKRMKK</sequence>
<keyword evidence="6" id="KW-0805">Transcription regulation</keyword>
<dbReference type="Proteomes" id="UP000320475">
    <property type="component" value="Unassembled WGS sequence"/>
</dbReference>
<keyword evidence="3" id="KW-0479">Metal-binding</keyword>
<evidence type="ECO:0000256" key="4">
    <source>
        <dbReference type="ARBA" id="ARBA00022771"/>
    </source>
</evidence>
<dbReference type="GO" id="GO:0008270">
    <property type="term" value="F:zinc ion binding"/>
    <property type="evidence" value="ECO:0007669"/>
    <property type="project" value="UniProtKB-KW"/>
</dbReference>
<gene>
    <name evidence="14" type="ORF">SeLEV6574_g00903</name>
</gene>
<dbReference type="AlphaFoldDB" id="A0A507DFW1"/>
<evidence type="ECO:0000256" key="6">
    <source>
        <dbReference type="ARBA" id="ARBA00023015"/>
    </source>
</evidence>
<comment type="similarity">
    <text evidence="2">Belongs to the RRN7/TAF1B family.</text>
</comment>
<dbReference type="GO" id="GO:0001164">
    <property type="term" value="F:RNA polymerase I core promoter sequence-specific DNA binding"/>
    <property type="evidence" value="ECO:0007669"/>
    <property type="project" value="InterPro"/>
</dbReference>
<dbReference type="InterPro" id="IPR021752">
    <property type="entry name" value="TF_Rrn7_Zf"/>
</dbReference>
<dbReference type="GO" id="GO:0042790">
    <property type="term" value="P:nucleolar large rRNA transcription by RNA polymerase I"/>
    <property type="evidence" value="ECO:0007669"/>
    <property type="project" value="TreeGrafter"/>
</dbReference>